<proteinExistence type="predicted"/>
<comment type="caution">
    <text evidence="3">The sequence shown here is derived from an EMBL/GenBank/DDBJ whole genome shotgun (WGS) entry which is preliminary data.</text>
</comment>
<evidence type="ECO:0008006" key="5">
    <source>
        <dbReference type="Google" id="ProtNLM"/>
    </source>
</evidence>
<name>A0A5A7T4T2_CUCMM</name>
<keyword evidence="2" id="KW-0472">Membrane</keyword>
<dbReference type="AlphaFoldDB" id="A0A5A7T4T2"/>
<feature type="compositionally biased region" description="Polar residues" evidence="1">
    <location>
        <begin position="115"/>
        <end position="127"/>
    </location>
</feature>
<evidence type="ECO:0000313" key="4">
    <source>
        <dbReference type="Proteomes" id="UP000321393"/>
    </source>
</evidence>
<evidence type="ECO:0000256" key="2">
    <source>
        <dbReference type="SAM" id="Phobius"/>
    </source>
</evidence>
<organism evidence="3 4">
    <name type="scientific">Cucumis melo var. makuwa</name>
    <name type="common">Oriental melon</name>
    <dbReference type="NCBI Taxonomy" id="1194695"/>
    <lineage>
        <taxon>Eukaryota</taxon>
        <taxon>Viridiplantae</taxon>
        <taxon>Streptophyta</taxon>
        <taxon>Embryophyta</taxon>
        <taxon>Tracheophyta</taxon>
        <taxon>Spermatophyta</taxon>
        <taxon>Magnoliopsida</taxon>
        <taxon>eudicotyledons</taxon>
        <taxon>Gunneridae</taxon>
        <taxon>Pentapetalae</taxon>
        <taxon>rosids</taxon>
        <taxon>fabids</taxon>
        <taxon>Cucurbitales</taxon>
        <taxon>Cucurbitaceae</taxon>
        <taxon>Benincaseae</taxon>
        <taxon>Cucumis</taxon>
    </lineage>
</organism>
<keyword evidence="2" id="KW-0812">Transmembrane</keyword>
<gene>
    <name evidence="3" type="ORF">E6C27_scaffold270G002530</name>
</gene>
<feature type="transmembrane region" description="Helical" evidence="2">
    <location>
        <begin position="235"/>
        <end position="257"/>
    </location>
</feature>
<feature type="region of interest" description="Disordered" evidence="1">
    <location>
        <begin position="101"/>
        <end position="127"/>
    </location>
</feature>
<evidence type="ECO:0000256" key="1">
    <source>
        <dbReference type="SAM" id="MobiDB-lite"/>
    </source>
</evidence>
<reference evidence="3 4" key="1">
    <citation type="submission" date="2019-08" db="EMBL/GenBank/DDBJ databases">
        <title>Draft genome sequences of two oriental melons (Cucumis melo L. var makuwa).</title>
        <authorList>
            <person name="Kwon S.-Y."/>
        </authorList>
    </citation>
    <scope>NUCLEOTIDE SEQUENCE [LARGE SCALE GENOMIC DNA]</scope>
    <source>
        <strain evidence="4">cv. SW 3</strain>
        <tissue evidence="3">Leaf</tissue>
    </source>
</reference>
<dbReference type="OrthoDB" id="1102012at2759"/>
<dbReference type="Proteomes" id="UP000321393">
    <property type="component" value="Unassembled WGS sequence"/>
</dbReference>
<accession>A0A5A7T4T2</accession>
<protein>
    <recommendedName>
        <fullName evidence="5">Envelope-like protein</fullName>
    </recommendedName>
</protein>
<sequence>MPPKVIMSLSMKRLLKKGFASNVTPTKFVDPVILARSQESSSEVVFIPTPGLHRASNDKPCPSQHSPPIRSSILDDVPTSSMHSELAPVSINEFITTEGRTDVPTNETLDDDNVEPTNISTTNTVEPDVNNDFQLDVNNDFQPETQQSSEIPSNIPSVPSSSDYQTIHISGLKFKISPAVINGFLGSNVESDCSSSNPSNEVLASELSKGTISSWPINGIPTVDLDVKYAILHKIVLPIGSHLLMLPVCLLIGNISISDMP</sequence>
<evidence type="ECO:0000313" key="3">
    <source>
        <dbReference type="EMBL" id="KAA0038370.1"/>
    </source>
</evidence>
<keyword evidence="2" id="KW-1133">Transmembrane helix</keyword>
<dbReference type="EMBL" id="SSTE01018746">
    <property type="protein sequence ID" value="KAA0038370.1"/>
    <property type="molecule type" value="Genomic_DNA"/>
</dbReference>